<dbReference type="GO" id="GO:0000287">
    <property type="term" value="F:magnesium ion binding"/>
    <property type="evidence" value="ECO:0007669"/>
    <property type="project" value="UniProtKB-UniRule"/>
</dbReference>
<comment type="caution">
    <text evidence="7">Lacks conserved residue(s) required for the propagation of feature annotation.</text>
</comment>
<proteinExistence type="inferred from homology"/>
<dbReference type="UniPathway" id="UPA00053">
    <property type="reaction ID" value="UER00088"/>
</dbReference>
<dbReference type="InterPro" id="IPR031322">
    <property type="entry name" value="Shikimate/glucono_kinase"/>
</dbReference>
<feature type="region of interest" description="Disordered" evidence="8">
    <location>
        <begin position="1"/>
        <end position="48"/>
    </location>
</feature>
<dbReference type="RefSeq" id="WP_152203900.1">
    <property type="nucleotide sequence ID" value="NZ_VUKF01000037.1"/>
</dbReference>
<keyword evidence="2 7" id="KW-0808">Transferase</keyword>
<dbReference type="GO" id="GO:0009423">
    <property type="term" value="P:chorismate biosynthetic process"/>
    <property type="evidence" value="ECO:0007669"/>
    <property type="project" value="UniProtKB-UniRule"/>
</dbReference>
<evidence type="ECO:0000313" key="10">
    <source>
        <dbReference type="Proteomes" id="UP000451860"/>
    </source>
</evidence>
<dbReference type="AlphaFoldDB" id="A0A7J5UNQ0"/>
<dbReference type="InterPro" id="IPR000623">
    <property type="entry name" value="Shikimate_kinase/TSH1"/>
</dbReference>
<feature type="binding site" evidence="7">
    <location>
        <position position="76"/>
    </location>
    <ligand>
        <name>substrate</name>
    </ligand>
</feature>
<feature type="binding site" evidence="7">
    <location>
        <position position="58"/>
    </location>
    <ligand>
        <name>Mg(2+)</name>
        <dbReference type="ChEBI" id="CHEBI:18420"/>
    </ligand>
</feature>
<dbReference type="PANTHER" id="PTHR21087:SF16">
    <property type="entry name" value="SHIKIMATE KINASE 1, CHLOROPLASTIC"/>
    <property type="match status" value="1"/>
</dbReference>
<evidence type="ECO:0000256" key="8">
    <source>
        <dbReference type="SAM" id="MobiDB-lite"/>
    </source>
</evidence>
<dbReference type="HAMAP" id="MF_00109">
    <property type="entry name" value="Shikimate_kinase"/>
    <property type="match status" value="1"/>
</dbReference>
<keyword evidence="7" id="KW-0479">Metal-binding</keyword>
<keyword evidence="4 7" id="KW-0418">Kinase</keyword>
<accession>A0A7J5UNQ0</accession>
<keyword evidence="6 7" id="KW-0057">Aromatic amino acid biosynthesis</keyword>
<evidence type="ECO:0000256" key="4">
    <source>
        <dbReference type="ARBA" id="ARBA00022777"/>
    </source>
</evidence>
<comment type="similarity">
    <text evidence="7">Belongs to the shikimate kinase family.</text>
</comment>
<feature type="binding site" evidence="7">
    <location>
        <position position="196"/>
    </location>
    <ligand>
        <name>ATP</name>
        <dbReference type="ChEBI" id="CHEBI:30616"/>
    </ligand>
</feature>
<feature type="binding site" evidence="7">
    <location>
        <begin position="54"/>
        <end position="59"/>
    </location>
    <ligand>
        <name>ATP</name>
        <dbReference type="ChEBI" id="CHEBI:30616"/>
    </ligand>
</feature>
<dbReference type="InterPro" id="IPR027417">
    <property type="entry name" value="P-loop_NTPase"/>
</dbReference>
<dbReference type="OrthoDB" id="9800332at2"/>
<dbReference type="GO" id="GO:0009073">
    <property type="term" value="P:aromatic amino acid family biosynthetic process"/>
    <property type="evidence" value="ECO:0007669"/>
    <property type="project" value="UniProtKB-KW"/>
</dbReference>
<comment type="pathway">
    <text evidence="7">Metabolic intermediate biosynthesis; chorismate biosynthesis; chorismate from D-erythrose 4-phosphate and phosphoenolpyruvate: step 5/7.</text>
</comment>
<keyword evidence="7" id="KW-0963">Cytoplasm</keyword>
<dbReference type="Pfam" id="PF01202">
    <property type="entry name" value="SKI"/>
    <property type="match status" value="1"/>
</dbReference>
<evidence type="ECO:0000256" key="6">
    <source>
        <dbReference type="ARBA" id="ARBA00023141"/>
    </source>
</evidence>
<dbReference type="GO" id="GO:0005829">
    <property type="term" value="C:cytosol"/>
    <property type="evidence" value="ECO:0007669"/>
    <property type="project" value="TreeGrafter"/>
</dbReference>
<keyword evidence="3 7" id="KW-0547">Nucleotide-binding</keyword>
<organism evidence="9 10">
    <name type="scientific">Georgenia thermotolerans</name>
    <dbReference type="NCBI Taxonomy" id="527326"/>
    <lineage>
        <taxon>Bacteria</taxon>
        <taxon>Bacillati</taxon>
        <taxon>Actinomycetota</taxon>
        <taxon>Actinomycetes</taxon>
        <taxon>Micrococcales</taxon>
        <taxon>Bogoriellaceae</taxon>
        <taxon>Georgenia</taxon>
    </lineage>
</organism>
<comment type="cofactor">
    <cofactor evidence="7">
        <name>Mg(2+)</name>
        <dbReference type="ChEBI" id="CHEBI:18420"/>
    </cofactor>
    <text evidence="7">Binds 1 Mg(2+) ion per subunit.</text>
</comment>
<dbReference type="PANTHER" id="PTHR21087">
    <property type="entry name" value="SHIKIMATE KINASE"/>
    <property type="match status" value="1"/>
</dbReference>
<evidence type="ECO:0000313" key="9">
    <source>
        <dbReference type="EMBL" id="KAE8763734.1"/>
    </source>
</evidence>
<dbReference type="GO" id="GO:0008652">
    <property type="term" value="P:amino acid biosynthetic process"/>
    <property type="evidence" value="ECO:0007669"/>
    <property type="project" value="UniProtKB-KW"/>
</dbReference>
<feature type="binding site" evidence="7">
    <location>
        <position position="100"/>
    </location>
    <ligand>
        <name>substrate</name>
    </ligand>
</feature>
<feature type="compositionally biased region" description="Low complexity" evidence="8">
    <location>
        <begin position="13"/>
        <end position="39"/>
    </location>
</feature>
<evidence type="ECO:0000256" key="1">
    <source>
        <dbReference type="ARBA" id="ARBA00022605"/>
    </source>
</evidence>
<comment type="catalytic activity">
    <reaction evidence="7">
        <text>shikimate + ATP = 3-phosphoshikimate + ADP + H(+)</text>
        <dbReference type="Rhea" id="RHEA:13121"/>
        <dbReference type="ChEBI" id="CHEBI:15378"/>
        <dbReference type="ChEBI" id="CHEBI:30616"/>
        <dbReference type="ChEBI" id="CHEBI:36208"/>
        <dbReference type="ChEBI" id="CHEBI:145989"/>
        <dbReference type="ChEBI" id="CHEBI:456216"/>
        <dbReference type="EC" id="2.7.1.71"/>
    </reaction>
</comment>
<protein>
    <recommendedName>
        <fullName evidence="7">Shikimate kinase</fullName>
        <shortName evidence="7">SK</shortName>
        <ecNumber evidence="7">2.7.1.71</ecNumber>
    </recommendedName>
</protein>
<dbReference type="GO" id="GO:0005524">
    <property type="term" value="F:ATP binding"/>
    <property type="evidence" value="ECO:0007669"/>
    <property type="project" value="UniProtKB-UniRule"/>
</dbReference>
<gene>
    <name evidence="7" type="primary">aroK</name>
    <name evidence="9" type="ORF">GB883_12610</name>
</gene>
<evidence type="ECO:0000256" key="7">
    <source>
        <dbReference type="HAMAP-Rule" id="MF_00109"/>
    </source>
</evidence>
<feature type="binding site" evidence="7">
    <location>
        <position position="179"/>
    </location>
    <ligand>
        <name>substrate</name>
    </ligand>
</feature>
<dbReference type="GO" id="GO:0004765">
    <property type="term" value="F:shikimate kinase activity"/>
    <property type="evidence" value="ECO:0007669"/>
    <property type="project" value="UniProtKB-UniRule"/>
</dbReference>
<keyword evidence="10" id="KW-1185">Reference proteome</keyword>
<dbReference type="CDD" id="cd00464">
    <property type="entry name" value="SK"/>
    <property type="match status" value="1"/>
</dbReference>
<sequence length="213" mass="21374">MTGTPEPAPPATTDPGEPASAPHPAATTASESEPAATTARPGTRPLLVLVGPPGSGKSTVGALVAEWLGVALTDTDALLAERAGRGVGELFVDVGEERFRDLEDAAVAEALTAPGVLALGSGAVEHAAPALARYRADGGTVVFLDVSLAAGMPRVGLNAPRSVTLGSPRALFSSMAAQRRPAYEAVATTMIDTSDRTVEQVAEAVLAALSAAD</sequence>
<feature type="compositionally biased region" description="Pro residues" evidence="8">
    <location>
        <begin position="1"/>
        <end position="12"/>
    </location>
</feature>
<reference evidence="9 10" key="1">
    <citation type="submission" date="2019-10" db="EMBL/GenBank/DDBJ databases">
        <title>Georgenia wutianyii sp. nov. and Georgenia yuyongxinii sp. nov. isolated from plateau pika (Ochotona curzoniae) in the Qinghai-Tibet plateau of China.</title>
        <authorList>
            <person name="Tian Z."/>
        </authorList>
    </citation>
    <scope>NUCLEOTIDE SEQUENCE [LARGE SCALE GENOMIC DNA]</scope>
    <source>
        <strain evidence="9 10">DSM 21501</strain>
    </source>
</reference>
<comment type="function">
    <text evidence="7">Catalyzes the specific phosphorylation of the 3-hydroxyl group of shikimic acid using ATP as a cosubstrate.</text>
</comment>
<dbReference type="SUPFAM" id="SSF52540">
    <property type="entry name" value="P-loop containing nucleoside triphosphate hydrolases"/>
    <property type="match status" value="1"/>
</dbReference>
<comment type="subcellular location">
    <subcellularLocation>
        <location evidence="7">Cytoplasm</location>
    </subcellularLocation>
</comment>
<keyword evidence="7" id="KW-0460">Magnesium</keyword>
<evidence type="ECO:0000256" key="5">
    <source>
        <dbReference type="ARBA" id="ARBA00022840"/>
    </source>
</evidence>
<comment type="caution">
    <text evidence="9">The sequence shown here is derived from an EMBL/GenBank/DDBJ whole genome shotgun (WGS) entry which is preliminary data.</text>
</comment>
<keyword evidence="1 7" id="KW-0028">Amino-acid biosynthesis</keyword>
<dbReference type="Proteomes" id="UP000451860">
    <property type="component" value="Unassembled WGS sequence"/>
</dbReference>
<dbReference type="PRINTS" id="PR01100">
    <property type="entry name" value="SHIKIMTKNASE"/>
</dbReference>
<name>A0A7J5UNQ0_9MICO</name>
<dbReference type="EC" id="2.7.1.71" evidence="7"/>
<evidence type="ECO:0000256" key="3">
    <source>
        <dbReference type="ARBA" id="ARBA00022741"/>
    </source>
</evidence>
<dbReference type="Gene3D" id="3.40.50.300">
    <property type="entry name" value="P-loop containing nucleotide triphosphate hydrolases"/>
    <property type="match status" value="1"/>
</dbReference>
<evidence type="ECO:0000256" key="2">
    <source>
        <dbReference type="ARBA" id="ARBA00022679"/>
    </source>
</evidence>
<comment type="subunit">
    <text evidence="7">Monomer.</text>
</comment>
<dbReference type="EMBL" id="WHJE01000058">
    <property type="protein sequence ID" value="KAE8763734.1"/>
    <property type="molecule type" value="Genomic_DNA"/>
</dbReference>
<keyword evidence="5 7" id="KW-0067">ATP-binding</keyword>